<dbReference type="InterPro" id="IPR058248">
    <property type="entry name" value="Lxx211020-like"/>
</dbReference>
<feature type="chain" id="PRO_5046348034" evidence="1">
    <location>
        <begin position="34"/>
        <end position="155"/>
    </location>
</feature>
<keyword evidence="1" id="KW-0732">Signal</keyword>
<feature type="signal peptide" evidence="1">
    <location>
        <begin position="1"/>
        <end position="33"/>
    </location>
</feature>
<reference evidence="2 3" key="1">
    <citation type="submission" date="2021-05" db="EMBL/GenBank/DDBJ databases">
        <title>Petroleum and Energy Research Collection (APPE): ex situ preservation of microbial diversity associated with the oil industry and exploitation of its biotechnological potential.</title>
        <authorList>
            <person name="Paixao C.T.M."/>
            <person name="Gomes M.B."/>
            <person name="Oliveira V.M."/>
        </authorList>
    </citation>
    <scope>NUCLEOTIDE SEQUENCE [LARGE SCALE GENOMIC DNA]</scope>
    <source>
        <strain evidence="2 3">LIT2</strain>
    </source>
</reference>
<dbReference type="EMBL" id="JAGXFD010000002">
    <property type="protein sequence ID" value="MBZ9569172.1"/>
    <property type="molecule type" value="Genomic_DNA"/>
</dbReference>
<evidence type="ECO:0000256" key="1">
    <source>
        <dbReference type="SAM" id="SignalP"/>
    </source>
</evidence>
<name>A0ABS7X2Q3_9GAMM</name>
<evidence type="ECO:0000313" key="3">
    <source>
        <dbReference type="Proteomes" id="UP001319883"/>
    </source>
</evidence>
<keyword evidence="3" id="KW-1185">Reference proteome</keyword>
<comment type="caution">
    <text evidence="2">The sequence shown here is derived from an EMBL/GenBank/DDBJ whole genome shotgun (WGS) entry which is preliminary data.</text>
</comment>
<dbReference type="PANTHER" id="PTHR36302">
    <property type="entry name" value="BLR7088 PROTEIN"/>
    <property type="match status" value="1"/>
</dbReference>
<dbReference type="RefSeq" id="WP_163648342.1">
    <property type="nucleotide sequence ID" value="NZ_JAGXFC010000001.1"/>
</dbReference>
<dbReference type="InterPro" id="IPR036182">
    <property type="entry name" value="PCuAC_sf"/>
</dbReference>
<accession>A0ABS7X2Q3</accession>
<dbReference type="Proteomes" id="UP001319883">
    <property type="component" value="Unassembled WGS sequence"/>
</dbReference>
<organism evidence="2 3">
    <name type="scientific">Modicisalibacter tunisiensis</name>
    <dbReference type="NCBI Taxonomy" id="390637"/>
    <lineage>
        <taxon>Bacteria</taxon>
        <taxon>Pseudomonadati</taxon>
        <taxon>Pseudomonadota</taxon>
        <taxon>Gammaproteobacteria</taxon>
        <taxon>Oceanospirillales</taxon>
        <taxon>Halomonadaceae</taxon>
        <taxon>Modicisalibacter</taxon>
    </lineage>
</organism>
<dbReference type="Gene3D" id="2.60.40.1890">
    <property type="entry name" value="PCu(A)C copper chaperone"/>
    <property type="match status" value="1"/>
</dbReference>
<sequence>MATDRRETRWQASPHRLIPGLLALLLMTGTAHAEGLTVTDARLSLMPGDTPGAGYFHLHNGGDAPVTLVGADSDAFARVEMHMSMNKDGMASMKPISELTIDPGETLDFAPKGYHLMFMKRQGPLGMGDKVDVTLDFADDTRLPVVFDVVSPASL</sequence>
<dbReference type="PANTHER" id="PTHR36302:SF1">
    <property type="entry name" value="COPPER CHAPERONE PCU(A)C"/>
    <property type="match status" value="1"/>
</dbReference>
<proteinExistence type="predicted"/>
<dbReference type="InterPro" id="IPR007410">
    <property type="entry name" value="LpqE-like"/>
</dbReference>
<dbReference type="SUPFAM" id="SSF110087">
    <property type="entry name" value="DR1885-like metal-binding protein"/>
    <property type="match status" value="1"/>
</dbReference>
<gene>
    <name evidence="2" type="ORF">KGQ91_16005</name>
</gene>
<dbReference type="Pfam" id="PF04314">
    <property type="entry name" value="PCuAC"/>
    <property type="match status" value="1"/>
</dbReference>
<protein>
    <submittedName>
        <fullName evidence="2">Copper chaperone PCu(A)C</fullName>
    </submittedName>
</protein>
<evidence type="ECO:0000313" key="2">
    <source>
        <dbReference type="EMBL" id="MBZ9569172.1"/>
    </source>
</evidence>